<dbReference type="Proteomes" id="UP001275084">
    <property type="component" value="Unassembled WGS sequence"/>
</dbReference>
<comment type="subcellular location">
    <subcellularLocation>
        <location evidence="2">Endoplasmic reticulum lumen</location>
    </subcellularLocation>
</comment>
<dbReference type="FunFam" id="3.30.420.40:FF:000026">
    <property type="entry name" value="Heat shock protein 70"/>
    <property type="match status" value="1"/>
</dbReference>
<feature type="signal peptide" evidence="17">
    <location>
        <begin position="1"/>
        <end position="32"/>
    </location>
</feature>
<evidence type="ECO:0000256" key="4">
    <source>
        <dbReference type="ARBA" id="ARBA00012554"/>
    </source>
</evidence>
<evidence type="ECO:0000256" key="8">
    <source>
        <dbReference type="ARBA" id="ARBA00022801"/>
    </source>
</evidence>
<comment type="similarity">
    <text evidence="3 15">Belongs to the heat shock protein 70 family.</text>
</comment>
<feature type="compositionally biased region" description="Acidic residues" evidence="16">
    <location>
        <begin position="653"/>
        <end position="664"/>
    </location>
</feature>
<dbReference type="InterPro" id="IPR029048">
    <property type="entry name" value="HSP70_C_sf"/>
</dbReference>
<evidence type="ECO:0000256" key="16">
    <source>
        <dbReference type="SAM" id="MobiDB-lite"/>
    </source>
</evidence>
<dbReference type="GO" id="GO:0005524">
    <property type="term" value="F:ATP binding"/>
    <property type="evidence" value="ECO:0007669"/>
    <property type="project" value="UniProtKB-KW"/>
</dbReference>
<evidence type="ECO:0000256" key="10">
    <source>
        <dbReference type="ARBA" id="ARBA00022840"/>
    </source>
</evidence>
<evidence type="ECO:0000256" key="7">
    <source>
        <dbReference type="ARBA" id="ARBA00022741"/>
    </source>
</evidence>
<evidence type="ECO:0000256" key="2">
    <source>
        <dbReference type="ARBA" id="ARBA00004319"/>
    </source>
</evidence>
<dbReference type="InterPro" id="IPR018181">
    <property type="entry name" value="Heat_shock_70_CS"/>
</dbReference>
<dbReference type="SUPFAM" id="SSF100920">
    <property type="entry name" value="Heat shock protein 70kD (HSP70), peptide-binding domain"/>
    <property type="match status" value="1"/>
</dbReference>
<dbReference type="PROSITE" id="PS00297">
    <property type="entry name" value="HSP70_1"/>
    <property type="match status" value="1"/>
</dbReference>
<dbReference type="Gene3D" id="3.30.30.30">
    <property type="match status" value="1"/>
</dbReference>
<dbReference type="InterPro" id="IPR043129">
    <property type="entry name" value="ATPase_NBD"/>
</dbReference>
<evidence type="ECO:0000256" key="5">
    <source>
        <dbReference type="ARBA" id="ARBA00019933"/>
    </source>
</evidence>
<dbReference type="NCBIfam" id="NF001413">
    <property type="entry name" value="PRK00290.1"/>
    <property type="match status" value="1"/>
</dbReference>
<evidence type="ECO:0000256" key="14">
    <source>
        <dbReference type="ARBA" id="ARBA00069311"/>
    </source>
</evidence>
<reference evidence="18" key="1">
    <citation type="journal article" date="2023" name="Mol. Phylogenet. Evol.">
        <title>Genome-scale phylogeny and comparative genomics of the fungal order Sordariales.</title>
        <authorList>
            <person name="Hensen N."/>
            <person name="Bonometti L."/>
            <person name="Westerberg I."/>
            <person name="Brannstrom I.O."/>
            <person name="Guillou S."/>
            <person name="Cros-Aarteil S."/>
            <person name="Calhoun S."/>
            <person name="Haridas S."/>
            <person name="Kuo A."/>
            <person name="Mondo S."/>
            <person name="Pangilinan J."/>
            <person name="Riley R."/>
            <person name="LaButti K."/>
            <person name="Andreopoulos B."/>
            <person name="Lipzen A."/>
            <person name="Chen C."/>
            <person name="Yan M."/>
            <person name="Daum C."/>
            <person name="Ng V."/>
            <person name="Clum A."/>
            <person name="Steindorff A."/>
            <person name="Ohm R.A."/>
            <person name="Martin F."/>
            <person name="Silar P."/>
            <person name="Natvig D.O."/>
            <person name="Lalanne C."/>
            <person name="Gautier V."/>
            <person name="Ament-Velasquez S.L."/>
            <person name="Kruys A."/>
            <person name="Hutchinson M.I."/>
            <person name="Powell A.J."/>
            <person name="Barry K."/>
            <person name="Miller A.N."/>
            <person name="Grigoriev I.V."/>
            <person name="Debuchy R."/>
            <person name="Gladieux P."/>
            <person name="Hiltunen Thoren M."/>
            <person name="Johannesson H."/>
        </authorList>
    </citation>
    <scope>NUCLEOTIDE SEQUENCE</scope>
    <source>
        <strain evidence="18">CBS 955.72</strain>
    </source>
</reference>
<keyword evidence="8" id="KW-0378">Hydrolase</keyword>
<organism evidence="18 19">
    <name type="scientific">Lasiosphaeria hispida</name>
    <dbReference type="NCBI Taxonomy" id="260671"/>
    <lineage>
        <taxon>Eukaryota</taxon>
        <taxon>Fungi</taxon>
        <taxon>Dikarya</taxon>
        <taxon>Ascomycota</taxon>
        <taxon>Pezizomycotina</taxon>
        <taxon>Sordariomycetes</taxon>
        <taxon>Sordariomycetidae</taxon>
        <taxon>Sordariales</taxon>
        <taxon>Lasiosphaeriaceae</taxon>
        <taxon>Lasiosphaeria</taxon>
    </lineage>
</organism>
<keyword evidence="10 15" id="KW-0067">ATP-binding</keyword>
<evidence type="ECO:0000313" key="18">
    <source>
        <dbReference type="EMBL" id="KAK3349986.1"/>
    </source>
</evidence>
<gene>
    <name evidence="18" type="ORF">B0T25DRAFT_549442</name>
</gene>
<dbReference type="PROSITE" id="PS00329">
    <property type="entry name" value="HSP70_2"/>
    <property type="match status" value="1"/>
</dbReference>
<sequence>MEPRSRSWALGLSIIGLFGLLFSAGFVQQVAADDVTEYGTVIGIDLGTTYSCVGVMQKGKVEILVNDQGNRITPSYVAFTDEERLVGDAAKNQAPANPHRTIFDIKRMIGRKFSDKDVQSDIKHYPYTVVSQGGKPVVKVDVNGSEKTFTPEEISAMVLGKMKETAESYLGKKVTHAVVTVPAYFNDNQRQATKDAGMIAGLNVLRIVNEPTAAAIAYGLDKTDGERQIIVYDLGGGTFDVSLLSIDQGVFEVLATAGDTHLGGEDFDQRIINHFAKTFNKKHSVDVTTDAKAMGKLKREAEKAKRTLSSQMSTRIEIESFFDGKDFSETLTRAKFEELNNDLFKKTIKPVEQVLKDAKVSKSEIDDIVLVGGSTRIPKVVALIEEYFNGKKASKGINPDEAVAFGAAVQAGVLSGEEGTEDVVLMDVNPLTLGIETTGGVMTKLIPRNTPIPTRKSQIFSTAADNQPVVLIQVYEGERSMTKDNNLLGKFELTSIPPAPRGVPQIEVSFELDANGILKVSAHDKGTGKGESITITNDKGRLTQEEIDRMVAEAEKYAEEDKATRERIEARNGLENYAFSLKNQVNDDEGLGGKISEEDKETIVDAVKETQDWLEENAATATAEDFEEQKEKLSNVAYPITSKLYSQGSEGGAADDEPADHDEL</sequence>
<dbReference type="FunFam" id="2.60.34.10:FF:000002">
    <property type="entry name" value="Heat shock 70 kDa"/>
    <property type="match status" value="1"/>
</dbReference>
<evidence type="ECO:0000256" key="13">
    <source>
        <dbReference type="ARBA" id="ARBA00048056"/>
    </source>
</evidence>
<evidence type="ECO:0000256" key="11">
    <source>
        <dbReference type="ARBA" id="ARBA00023016"/>
    </source>
</evidence>
<name>A0AAJ0HG18_9PEZI</name>
<dbReference type="PANTHER" id="PTHR19375">
    <property type="entry name" value="HEAT SHOCK PROTEIN 70KDA"/>
    <property type="match status" value="1"/>
</dbReference>
<dbReference type="GO" id="GO:0005788">
    <property type="term" value="C:endoplasmic reticulum lumen"/>
    <property type="evidence" value="ECO:0007669"/>
    <property type="project" value="UniProtKB-SubCell"/>
</dbReference>
<evidence type="ECO:0000256" key="1">
    <source>
        <dbReference type="ARBA" id="ARBA00002226"/>
    </source>
</evidence>
<dbReference type="EMBL" id="JAUIQD010000005">
    <property type="protein sequence ID" value="KAK3349986.1"/>
    <property type="molecule type" value="Genomic_DNA"/>
</dbReference>
<comment type="caution">
    <text evidence="18">The sequence shown here is derived from an EMBL/GenBank/DDBJ whole genome shotgun (WGS) entry which is preliminary data.</text>
</comment>
<keyword evidence="19" id="KW-1185">Reference proteome</keyword>
<dbReference type="SUPFAM" id="SSF53067">
    <property type="entry name" value="Actin-like ATPase domain"/>
    <property type="match status" value="2"/>
</dbReference>
<keyword evidence="11" id="KW-0346">Stress response</keyword>
<evidence type="ECO:0000256" key="12">
    <source>
        <dbReference type="ARBA" id="ARBA00031728"/>
    </source>
</evidence>
<accession>A0AAJ0HG18</accession>
<dbReference type="FunFam" id="1.20.1270.10:FF:000009">
    <property type="entry name" value="DnaK-type molecular chaperone BiP"/>
    <property type="match status" value="1"/>
</dbReference>
<dbReference type="InterPro" id="IPR029047">
    <property type="entry name" value="HSP70_peptide-bd_sf"/>
</dbReference>
<dbReference type="PRINTS" id="PR00301">
    <property type="entry name" value="HEATSHOCK70"/>
</dbReference>
<comment type="catalytic activity">
    <reaction evidence="13">
        <text>ATP + H2O = ADP + phosphate + H(+)</text>
        <dbReference type="Rhea" id="RHEA:13065"/>
        <dbReference type="ChEBI" id="CHEBI:15377"/>
        <dbReference type="ChEBI" id="CHEBI:15378"/>
        <dbReference type="ChEBI" id="CHEBI:30616"/>
        <dbReference type="ChEBI" id="CHEBI:43474"/>
        <dbReference type="ChEBI" id="CHEBI:456216"/>
        <dbReference type="EC" id="3.6.4.10"/>
    </reaction>
</comment>
<dbReference type="Gene3D" id="3.90.640.10">
    <property type="entry name" value="Actin, Chain A, domain 4"/>
    <property type="match status" value="1"/>
</dbReference>
<dbReference type="SUPFAM" id="SSF100934">
    <property type="entry name" value="Heat shock protein 70kD (HSP70), C-terminal subdomain"/>
    <property type="match status" value="1"/>
</dbReference>
<dbReference type="GO" id="GO:0016787">
    <property type="term" value="F:hydrolase activity"/>
    <property type="evidence" value="ECO:0007669"/>
    <property type="project" value="UniProtKB-KW"/>
</dbReference>
<dbReference type="Gene3D" id="3.30.420.40">
    <property type="match status" value="2"/>
</dbReference>
<evidence type="ECO:0000256" key="3">
    <source>
        <dbReference type="ARBA" id="ARBA00007381"/>
    </source>
</evidence>
<evidence type="ECO:0000256" key="15">
    <source>
        <dbReference type="RuleBase" id="RU003322"/>
    </source>
</evidence>
<comment type="function">
    <text evidence="1">Probably plays a role in facilitating the assembly of multimeric protein complexes inside the ER. Is required for secretory polypeptide translocation. May physically associate with SEC63 protein in the endoplasmic reticulum and this interaction may be regulated by ATP hydrolysis.</text>
</comment>
<dbReference type="InterPro" id="IPR013126">
    <property type="entry name" value="Hsp_70_fam"/>
</dbReference>
<dbReference type="CDD" id="cd10241">
    <property type="entry name" value="ASKHA_NBD_HSP70_BiP"/>
    <property type="match status" value="1"/>
</dbReference>
<dbReference type="PROSITE" id="PS01036">
    <property type="entry name" value="HSP70_3"/>
    <property type="match status" value="1"/>
</dbReference>
<dbReference type="Gene3D" id="1.20.1270.10">
    <property type="match status" value="1"/>
</dbReference>
<protein>
    <recommendedName>
        <fullName evidence="14">Endoplasmic reticulum chaperone BIP</fullName>
        <ecNumber evidence="4">3.6.4.10</ecNumber>
    </recommendedName>
    <alternativeName>
        <fullName evidence="5">Endoplasmic reticulum chaperone BiP</fullName>
    </alternativeName>
    <alternativeName>
        <fullName evidence="12">Immunoglobulin heavy chain-binding protein homolog</fullName>
    </alternativeName>
</protein>
<dbReference type="FunFam" id="3.90.640.10:FF:000002">
    <property type="entry name" value="Heat shock 70 kDa"/>
    <property type="match status" value="1"/>
</dbReference>
<evidence type="ECO:0000256" key="6">
    <source>
        <dbReference type="ARBA" id="ARBA00022729"/>
    </source>
</evidence>
<dbReference type="GO" id="GO:0140662">
    <property type="term" value="F:ATP-dependent protein folding chaperone"/>
    <property type="evidence" value="ECO:0007669"/>
    <property type="project" value="InterPro"/>
</dbReference>
<dbReference type="Pfam" id="PF00012">
    <property type="entry name" value="HSP70"/>
    <property type="match status" value="1"/>
</dbReference>
<dbReference type="AlphaFoldDB" id="A0AAJ0HG18"/>
<dbReference type="InterPro" id="IPR042050">
    <property type="entry name" value="BIP_NBD"/>
</dbReference>
<keyword evidence="9" id="KW-0256">Endoplasmic reticulum</keyword>
<evidence type="ECO:0000256" key="9">
    <source>
        <dbReference type="ARBA" id="ARBA00022824"/>
    </source>
</evidence>
<dbReference type="FunFam" id="3.30.30.30:FF:000001">
    <property type="entry name" value="heat shock 70 kDa protein-like"/>
    <property type="match status" value="1"/>
</dbReference>
<feature type="chain" id="PRO_5042557615" description="Endoplasmic reticulum chaperone BIP" evidence="17">
    <location>
        <begin position="33"/>
        <end position="664"/>
    </location>
</feature>
<proteinExistence type="inferred from homology"/>
<feature type="region of interest" description="Disordered" evidence="16">
    <location>
        <begin position="645"/>
        <end position="664"/>
    </location>
</feature>
<dbReference type="Gene3D" id="2.60.34.10">
    <property type="entry name" value="Substrate Binding Domain Of DNAk, Chain A, domain 1"/>
    <property type="match status" value="1"/>
</dbReference>
<dbReference type="EC" id="3.6.4.10" evidence="4"/>
<keyword evidence="6 17" id="KW-0732">Signal</keyword>
<keyword evidence="7 15" id="KW-0547">Nucleotide-binding</keyword>
<reference evidence="18" key="2">
    <citation type="submission" date="2023-06" db="EMBL/GenBank/DDBJ databases">
        <authorList>
            <consortium name="Lawrence Berkeley National Laboratory"/>
            <person name="Haridas S."/>
            <person name="Hensen N."/>
            <person name="Bonometti L."/>
            <person name="Westerberg I."/>
            <person name="Brannstrom I.O."/>
            <person name="Guillou S."/>
            <person name="Cros-Aarteil S."/>
            <person name="Calhoun S."/>
            <person name="Kuo A."/>
            <person name="Mondo S."/>
            <person name="Pangilinan J."/>
            <person name="Riley R."/>
            <person name="Labutti K."/>
            <person name="Andreopoulos B."/>
            <person name="Lipzen A."/>
            <person name="Chen C."/>
            <person name="Yanf M."/>
            <person name="Daum C."/>
            <person name="Ng V."/>
            <person name="Clum A."/>
            <person name="Steindorff A."/>
            <person name="Ohm R."/>
            <person name="Martin F."/>
            <person name="Silar P."/>
            <person name="Natvig D."/>
            <person name="Lalanne C."/>
            <person name="Gautier V."/>
            <person name="Ament-Velasquez S.L."/>
            <person name="Kruys A."/>
            <person name="Hutchinson M.I."/>
            <person name="Powell A.J."/>
            <person name="Barry K."/>
            <person name="Miller A.N."/>
            <person name="Grigoriev I.V."/>
            <person name="Debuchy R."/>
            <person name="Gladieux P."/>
            <person name="Thoren M.H."/>
            <person name="Johannesson H."/>
        </authorList>
    </citation>
    <scope>NUCLEOTIDE SEQUENCE</scope>
    <source>
        <strain evidence="18">CBS 955.72</strain>
    </source>
</reference>
<evidence type="ECO:0000313" key="19">
    <source>
        <dbReference type="Proteomes" id="UP001275084"/>
    </source>
</evidence>
<evidence type="ECO:0000256" key="17">
    <source>
        <dbReference type="SAM" id="SignalP"/>
    </source>
</evidence>